<organism evidence="2 3">
    <name type="scientific">Flavobacterium qiangtangense</name>
    <dbReference type="NCBI Taxonomy" id="1442595"/>
    <lineage>
        <taxon>Bacteria</taxon>
        <taxon>Pseudomonadati</taxon>
        <taxon>Bacteroidota</taxon>
        <taxon>Flavobacteriia</taxon>
        <taxon>Flavobacteriales</taxon>
        <taxon>Flavobacteriaceae</taxon>
        <taxon>Flavobacterium</taxon>
    </lineage>
</organism>
<dbReference type="EMBL" id="JBHSQB010000010">
    <property type="protein sequence ID" value="MFC6097889.1"/>
    <property type="molecule type" value="Genomic_DNA"/>
</dbReference>
<dbReference type="RefSeq" id="WP_379792872.1">
    <property type="nucleotide sequence ID" value="NZ_JBHSQB010000010.1"/>
</dbReference>
<proteinExistence type="predicted"/>
<evidence type="ECO:0000313" key="3">
    <source>
        <dbReference type="Proteomes" id="UP001596287"/>
    </source>
</evidence>
<gene>
    <name evidence="2" type="ORF">ACFPVY_14620</name>
</gene>
<sequence length="321" mass="36713">MQHLKSLYILSLSLISSLSFAQKIENTASFRDVKSDNYFRFHYDNDYFTATDRFYTQGYTFELTSPRLAKNPVNFIFLKSKNSADKFGLSLEHIGFAPTTIKSDEILYGDRPFAAAIFLKSFKIATDTINKTRIESSLSIGIIGPGAFGYEMQKGIHEWIGDEIPMGWQHQIKNDMVLNYNLTHEKELARFKDYFALNSHLTARLGSLNTNASVGFSATLGLINSPFTSTYDKNKFQIYMYSQPLANFIGYDASLQGGLFNQSSPYTIPDSDIERITLQNNFGIVMQWRSLYLEYSRVLLTREFETSKSHKWGGFRIGFKL</sequence>
<feature type="chain" id="PRO_5045142559" evidence="1">
    <location>
        <begin position="22"/>
        <end position="321"/>
    </location>
</feature>
<dbReference type="InterPro" id="IPR037107">
    <property type="entry name" value="Put_OMP_sf"/>
</dbReference>
<reference evidence="3" key="1">
    <citation type="journal article" date="2019" name="Int. J. Syst. Evol. Microbiol.">
        <title>The Global Catalogue of Microorganisms (GCM) 10K type strain sequencing project: providing services to taxonomists for standard genome sequencing and annotation.</title>
        <authorList>
            <consortium name="The Broad Institute Genomics Platform"/>
            <consortium name="The Broad Institute Genome Sequencing Center for Infectious Disease"/>
            <person name="Wu L."/>
            <person name="Ma J."/>
        </authorList>
    </citation>
    <scope>NUCLEOTIDE SEQUENCE [LARGE SCALE GENOMIC DNA]</scope>
    <source>
        <strain evidence="3">CCUG 49679</strain>
    </source>
</reference>
<evidence type="ECO:0000256" key="1">
    <source>
        <dbReference type="SAM" id="SignalP"/>
    </source>
</evidence>
<protein>
    <submittedName>
        <fullName evidence="2">Lipid A deacylase LpxR family protein</fullName>
    </submittedName>
</protein>
<feature type="signal peptide" evidence="1">
    <location>
        <begin position="1"/>
        <end position="21"/>
    </location>
</feature>
<evidence type="ECO:0000313" key="2">
    <source>
        <dbReference type="EMBL" id="MFC6097889.1"/>
    </source>
</evidence>
<accession>A0ABW1PRL0</accession>
<keyword evidence="1" id="KW-0732">Signal</keyword>
<name>A0ABW1PRL0_9FLAO</name>
<keyword evidence="3" id="KW-1185">Reference proteome</keyword>
<dbReference type="Proteomes" id="UP001596287">
    <property type="component" value="Unassembled WGS sequence"/>
</dbReference>
<dbReference type="Gene3D" id="2.40.128.140">
    <property type="entry name" value="Outer membrane protein"/>
    <property type="match status" value="1"/>
</dbReference>
<comment type="caution">
    <text evidence="2">The sequence shown here is derived from an EMBL/GenBank/DDBJ whole genome shotgun (WGS) entry which is preliminary data.</text>
</comment>
<dbReference type="Pfam" id="PF09982">
    <property type="entry name" value="LpxR"/>
    <property type="match status" value="1"/>
</dbReference>
<dbReference type="InterPro" id="IPR018707">
    <property type="entry name" value="LpxR"/>
</dbReference>